<dbReference type="AlphaFoldDB" id="T0R4W2"/>
<evidence type="ECO:0000313" key="1">
    <source>
        <dbReference type="EMBL" id="EQC41986.1"/>
    </source>
</evidence>
<dbReference type="Proteomes" id="UP000030762">
    <property type="component" value="Unassembled WGS sequence"/>
</dbReference>
<sequence length="69" mass="7815">MRSVIAAEVDETLSADVADGGKWANKFELKDVLRKYDCVFVDRPQMDKPSRLSPCSLLILVCLIWMTPE</sequence>
<dbReference type="GeneID" id="19941562"/>
<protein>
    <submittedName>
        <fullName evidence="1">Uncharacterized protein</fullName>
    </submittedName>
</protein>
<accession>T0R4W2</accession>
<organism evidence="1 2">
    <name type="scientific">Saprolegnia diclina (strain VS20)</name>
    <dbReference type="NCBI Taxonomy" id="1156394"/>
    <lineage>
        <taxon>Eukaryota</taxon>
        <taxon>Sar</taxon>
        <taxon>Stramenopiles</taxon>
        <taxon>Oomycota</taxon>
        <taxon>Saprolegniomycetes</taxon>
        <taxon>Saprolegniales</taxon>
        <taxon>Saprolegniaceae</taxon>
        <taxon>Saprolegnia</taxon>
    </lineage>
</organism>
<proteinExistence type="predicted"/>
<dbReference type="RefSeq" id="XP_008604555.1">
    <property type="nucleotide sequence ID" value="XM_008606333.1"/>
</dbReference>
<gene>
    <name evidence="1" type="ORF">SDRG_00835</name>
</gene>
<evidence type="ECO:0000313" key="2">
    <source>
        <dbReference type="Proteomes" id="UP000030762"/>
    </source>
</evidence>
<dbReference type="EMBL" id="JH767133">
    <property type="protein sequence ID" value="EQC41986.1"/>
    <property type="molecule type" value="Genomic_DNA"/>
</dbReference>
<dbReference type="InParanoid" id="T0R4W2"/>
<reference evidence="1 2" key="1">
    <citation type="submission" date="2012-04" db="EMBL/GenBank/DDBJ databases">
        <title>The Genome Sequence of Saprolegnia declina VS20.</title>
        <authorList>
            <consortium name="The Broad Institute Genome Sequencing Platform"/>
            <person name="Russ C."/>
            <person name="Nusbaum C."/>
            <person name="Tyler B."/>
            <person name="van West P."/>
            <person name="Dieguez-Uribeondo J."/>
            <person name="de Bruijn I."/>
            <person name="Tripathy S."/>
            <person name="Jiang R."/>
            <person name="Young S.K."/>
            <person name="Zeng Q."/>
            <person name="Gargeya S."/>
            <person name="Fitzgerald M."/>
            <person name="Haas B."/>
            <person name="Abouelleil A."/>
            <person name="Alvarado L."/>
            <person name="Arachchi H.M."/>
            <person name="Berlin A."/>
            <person name="Chapman S.B."/>
            <person name="Goldberg J."/>
            <person name="Griggs A."/>
            <person name="Gujja S."/>
            <person name="Hansen M."/>
            <person name="Howarth C."/>
            <person name="Imamovic A."/>
            <person name="Larimer J."/>
            <person name="McCowen C."/>
            <person name="Montmayeur A."/>
            <person name="Murphy C."/>
            <person name="Neiman D."/>
            <person name="Pearson M."/>
            <person name="Priest M."/>
            <person name="Roberts A."/>
            <person name="Saif S."/>
            <person name="Shea T."/>
            <person name="Sisk P."/>
            <person name="Sykes S."/>
            <person name="Wortman J."/>
            <person name="Nusbaum C."/>
            <person name="Birren B."/>
        </authorList>
    </citation>
    <scope>NUCLEOTIDE SEQUENCE [LARGE SCALE GENOMIC DNA]</scope>
    <source>
        <strain evidence="1 2">VS20</strain>
    </source>
</reference>
<name>T0R4W2_SAPDV</name>
<keyword evidence="2" id="KW-1185">Reference proteome</keyword>
<dbReference type="VEuPathDB" id="FungiDB:SDRG_00835"/>